<dbReference type="AlphaFoldDB" id="A0A0B1R671"/>
<proteinExistence type="predicted"/>
<dbReference type="Proteomes" id="UP000030853">
    <property type="component" value="Unassembled WGS sequence"/>
</dbReference>
<dbReference type="EMBL" id="JTJJ01000056">
    <property type="protein sequence ID" value="KHJ67136.1"/>
    <property type="molecule type" value="Genomic_DNA"/>
</dbReference>
<sequence>MRKHRAGMIGCAIGTAVIELTARGVAVNNDNILYELERIAASSKDIQVKAFALDAAKLLRKGEELIPD</sequence>
<dbReference type="RefSeq" id="WP_039332792.1">
    <property type="nucleotide sequence ID" value="NZ_JTJJ01000056.1"/>
</dbReference>
<accession>A0A0B1R671</accession>
<gene>
    <name evidence="1" type="ORF">QU24_15620</name>
</gene>
<evidence type="ECO:0000313" key="1">
    <source>
        <dbReference type="EMBL" id="KHJ67136.1"/>
    </source>
</evidence>
<name>A0A0B1R671_9GAMM</name>
<reference evidence="1 2" key="1">
    <citation type="submission" date="2014-11" db="EMBL/GenBank/DDBJ databases">
        <title>Genome sequencing of Pantoea rodasii ND03.</title>
        <authorList>
            <person name="Muhamad Yunos N.Y."/>
            <person name="Chan K.-G."/>
        </authorList>
    </citation>
    <scope>NUCLEOTIDE SEQUENCE [LARGE SCALE GENOMIC DNA]</scope>
    <source>
        <strain evidence="1 2">ND03</strain>
    </source>
</reference>
<evidence type="ECO:0000313" key="2">
    <source>
        <dbReference type="Proteomes" id="UP000030853"/>
    </source>
</evidence>
<comment type="caution">
    <text evidence="1">The sequence shown here is derived from an EMBL/GenBank/DDBJ whole genome shotgun (WGS) entry which is preliminary data.</text>
</comment>
<organism evidence="1 2">
    <name type="scientific">Pantoea rodasii</name>
    <dbReference type="NCBI Taxonomy" id="1076549"/>
    <lineage>
        <taxon>Bacteria</taxon>
        <taxon>Pseudomonadati</taxon>
        <taxon>Pseudomonadota</taxon>
        <taxon>Gammaproteobacteria</taxon>
        <taxon>Enterobacterales</taxon>
        <taxon>Erwiniaceae</taxon>
        <taxon>Pantoea</taxon>
    </lineage>
</organism>
<protein>
    <submittedName>
        <fullName evidence="1">Uncharacterized protein</fullName>
    </submittedName>
</protein>